<feature type="transmembrane region" description="Helical" evidence="1">
    <location>
        <begin position="162"/>
        <end position="185"/>
    </location>
</feature>
<keyword evidence="1" id="KW-0812">Transmembrane</keyword>
<dbReference type="EMBL" id="WMBQ01000001">
    <property type="protein sequence ID" value="MTD93060.1"/>
    <property type="molecule type" value="Genomic_DNA"/>
</dbReference>
<evidence type="ECO:0000313" key="2">
    <source>
        <dbReference type="EMBL" id="MTD93060.1"/>
    </source>
</evidence>
<feature type="transmembrane region" description="Helical" evidence="1">
    <location>
        <begin position="28"/>
        <end position="50"/>
    </location>
</feature>
<evidence type="ECO:0000256" key="1">
    <source>
        <dbReference type="SAM" id="Phobius"/>
    </source>
</evidence>
<dbReference type="RefSeq" id="WP_154737634.1">
    <property type="nucleotide sequence ID" value="NZ_WMBQ01000001.1"/>
</dbReference>
<feature type="transmembrane region" description="Helical" evidence="1">
    <location>
        <begin position="191"/>
        <end position="211"/>
    </location>
</feature>
<dbReference type="InterPro" id="IPR018750">
    <property type="entry name" value="DUF2306_membrane"/>
</dbReference>
<accession>A0A6I3KGF3</accession>
<dbReference type="Proteomes" id="UP000440694">
    <property type="component" value="Unassembled WGS sequence"/>
</dbReference>
<gene>
    <name evidence="2" type="ORF">GIW81_01785</name>
</gene>
<feature type="transmembrane region" description="Helical" evidence="1">
    <location>
        <begin position="132"/>
        <end position="150"/>
    </location>
</feature>
<feature type="transmembrane region" description="Helical" evidence="1">
    <location>
        <begin position="70"/>
        <end position="90"/>
    </location>
</feature>
<proteinExistence type="predicted"/>
<dbReference type="Pfam" id="PF10067">
    <property type="entry name" value="DUF2306"/>
    <property type="match status" value="1"/>
</dbReference>
<comment type="caution">
    <text evidence="2">The sequence shown here is derived from an EMBL/GenBank/DDBJ whole genome shotgun (WGS) entry which is preliminary data.</text>
</comment>
<reference evidence="2 3" key="1">
    <citation type="submission" date="2019-11" db="EMBL/GenBank/DDBJ databases">
        <title>Identification of a novel strain.</title>
        <authorList>
            <person name="Xu Q."/>
            <person name="Wang G."/>
        </authorList>
    </citation>
    <scope>NUCLEOTIDE SEQUENCE [LARGE SCALE GENOMIC DNA]</scope>
    <source>
        <strain evidence="3">xq</strain>
    </source>
</reference>
<organism evidence="2 3">
    <name type="scientific">Hyphomicrobium album</name>
    <dbReference type="NCBI Taxonomy" id="2665159"/>
    <lineage>
        <taxon>Bacteria</taxon>
        <taxon>Pseudomonadati</taxon>
        <taxon>Pseudomonadota</taxon>
        <taxon>Alphaproteobacteria</taxon>
        <taxon>Hyphomicrobiales</taxon>
        <taxon>Hyphomicrobiaceae</taxon>
        <taxon>Hyphomicrobium</taxon>
    </lineage>
</organism>
<sequence length="225" mass="23693">MTNAATTALSAGGFKSTMRQLAGRSPRLAAICGVLLLALPTGFVAVSQGLGAIPLPYNLFVVDHSLPGTFKLHMLASGAALVLIPFVIALRRNRALHRPLGYAAAVCVLLGALTSLPVAIYSHSAVMARAGFLAQGVVWLALIALGISAIRRRQFADHARLMLAMAAVASGALWVRLTTTLVTGYDLPFDTVYSCAAWLGWLVPLAVVTLLPTPWTPSSRNVAPR</sequence>
<dbReference type="AlphaFoldDB" id="A0A6I3KGF3"/>
<feature type="transmembrane region" description="Helical" evidence="1">
    <location>
        <begin position="102"/>
        <end position="120"/>
    </location>
</feature>
<keyword evidence="1" id="KW-0472">Membrane</keyword>
<keyword evidence="1" id="KW-1133">Transmembrane helix</keyword>
<protein>
    <submittedName>
        <fullName evidence="2">DUF2306 domain-containing protein</fullName>
    </submittedName>
</protein>
<name>A0A6I3KGF3_9HYPH</name>
<evidence type="ECO:0000313" key="3">
    <source>
        <dbReference type="Proteomes" id="UP000440694"/>
    </source>
</evidence>
<keyword evidence="3" id="KW-1185">Reference proteome</keyword>